<dbReference type="RefSeq" id="XP_008916361.1">
    <property type="nucleotide sequence ID" value="XM_008918113.1"/>
</dbReference>
<gene>
    <name evidence="1" type="ORF">PPTG_24646</name>
</gene>
<dbReference type="EMBL" id="KI669701">
    <property type="protein sequence ID" value="ETM98348.1"/>
    <property type="molecule type" value="Genomic_DNA"/>
</dbReference>
<proteinExistence type="predicted"/>
<reference evidence="1 2" key="2">
    <citation type="submission" date="2013-11" db="EMBL/GenBank/DDBJ databases">
        <title>The Genome Sequence of Phytophthora parasitica INRA-310.</title>
        <authorList>
            <consortium name="The Broad Institute Genomics Platform"/>
            <person name="Russ C."/>
            <person name="Tyler B."/>
            <person name="Panabieres F."/>
            <person name="Shan W."/>
            <person name="Tripathy S."/>
            <person name="Grunwald N."/>
            <person name="Machado M."/>
            <person name="Johnson C.S."/>
            <person name="Arredondo F."/>
            <person name="Hong C."/>
            <person name="Coffey M."/>
            <person name="Young S.K."/>
            <person name="Zeng Q."/>
            <person name="Gargeya S."/>
            <person name="Fitzgerald M."/>
            <person name="Abouelleil A."/>
            <person name="Alvarado L."/>
            <person name="Chapman S.B."/>
            <person name="Gainer-Dewar J."/>
            <person name="Goldberg J."/>
            <person name="Griggs A."/>
            <person name="Gujja S."/>
            <person name="Hansen M."/>
            <person name="Howarth C."/>
            <person name="Imamovic A."/>
            <person name="Ireland A."/>
            <person name="Larimer J."/>
            <person name="McCowan C."/>
            <person name="Murphy C."/>
            <person name="Pearson M."/>
            <person name="Poon T.W."/>
            <person name="Priest M."/>
            <person name="Roberts A."/>
            <person name="Saif S."/>
            <person name="Shea T."/>
            <person name="Sykes S."/>
            <person name="Wortman J."/>
            <person name="Nusbaum C."/>
            <person name="Birren B."/>
        </authorList>
    </citation>
    <scope>NUCLEOTIDE SEQUENCE [LARGE SCALE GENOMIC DNA]</scope>
    <source>
        <strain evidence="1 2">INRA-310</strain>
    </source>
</reference>
<accession>W2PDS9</accession>
<dbReference type="Proteomes" id="UP000018817">
    <property type="component" value="Unassembled WGS sequence"/>
</dbReference>
<reference evidence="2" key="1">
    <citation type="submission" date="2011-12" db="EMBL/GenBank/DDBJ databases">
        <authorList>
            <consortium name="The Broad Institute Genome Sequencing Platform"/>
            <person name="Russ C."/>
            <person name="Tyler B."/>
            <person name="Panabieres F."/>
            <person name="Shan W."/>
            <person name="Tripathy S."/>
            <person name="Grunwald N."/>
            <person name="Machado M."/>
            <person name="Young S.K."/>
            <person name="Zeng Q."/>
            <person name="Gargeya S."/>
            <person name="Fitzgerald M."/>
            <person name="Haas B."/>
            <person name="Abouelleil A."/>
            <person name="Alvarado L."/>
            <person name="Arachchi H.M."/>
            <person name="Berlin A."/>
            <person name="Chapman S.B."/>
            <person name="Gearin G."/>
            <person name="Goldberg J."/>
            <person name="Griggs A."/>
            <person name="Gujja S."/>
            <person name="Hansen M."/>
            <person name="Heiman D."/>
            <person name="Howarth C."/>
            <person name="Larimer J."/>
            <person name="Lui A."/>
            <person name="MacDonald P.J.P."/>
            <person name="McCowen C."/>
            <person name="Montmayeur A."/>
            <person name="Murphy C."/>
            <person name="Neiman D."/>
            <person name="Pearson M."/>
            <person name="Priest M."/>
            <person name="Roberts A."/>
            <person name="Saif S."/>
            <person name="Shea T."/>
            <person name="Sisk P."/>
            <person name="Stolte C."/>
            <person name="Sykes S."/>
            <person name="Wortman J."/>
            <person name="Nusbaum C."/>
            <person name="Birren B."/>
        </authorList>
    </citation>
    <scope>NUCLEOTIDE SEQUENCE [LARGE SCALE GENOMIC DNA]</scope>
    <source>
        <strain evidence="2">INRA-310</strain>
    </source>
</reference>
<organism evidence="1 2">
    <name type="scientific">Phytophthora nicotianae (strain INRA-310)</name>
    <name type="common">Phytophthora parasitica</name>
    <dbReference type="NCBI Taxonomy" id="761204"/>
    <lineage>
        <taxon>Eukaryota</taxon>
        <taxon>Sar</taxon>
        <taxon>Stramenopiles</taxon>
        <taxon>Oomycota</taxon>
        <taxon>Peronosporomycetes</taxon>
        <taxon>Peronosporales</taxon>
        <taxon>Peronosporaceae</taxon>
        <taxon>Phytophthora</taxon>
    </lineage>
</organism>
<sequence length="81" mass="9041">MGRTSPAQAAVVEAIARRKFPPLLSYPEMISGTLLSEWLPLCAQGKAVQTTCRRGRGTPNGTVLRALPMHWRGEEVFFYHQ</sequence>
<dbReference type="GeneID" id="20193245"/>
<evidence type="ECO:0000313" key="1">
    <source>
        <dbReference type="EMBL" id="ETM98348.1"/>
    </source>
</evidence>
<dbReference type="VEuPathDB" id="FungiDB:PPTG_24646"/>
<evidence type="ECO:0000313" key="2">
    <source>
        <dbReference type="Proteomes" id="UP000018817"/>
    </source>
</evidence>
<dbReference type="AlphaFoldDB" id="W2PDS9"/>
<name>W2PDS9_PHYN3</name>
<protein>
    <submittedName>
        <fullName evidence="1">Uncharacterized protein</fullName>
    </submittedName>
</protein>